<dbReference type="Proteomes" id="UP001519332">
    <property type="component" value="Unassembled WGS sequence"/>
</dbReference>
<dbReference type="Gene3D" id="3.40.50.300">
    <property type="entry name" value="P-loop containing nucleotide triphosphate hydrolases"/>
    <property type="match status" value="1"/>
</dbReference>
<evidence type="ECO:0000256" key="1">
    <source>
        <dbReference type="SAM" id="MobiDB-lite"/>
    </source>
</evidence>
<dbReference type="InterPro" id="IPR027417">
    <property type="entry name" value="P-loop_NTPase"/>
</dbReference>
<keyword evidence="2" id="KW-1133">Transmembrane helix</keyword>
<organism evidence="3 4">
    <name type="scientific">Kibdelosporangium banguiense</name>
    <dbReference type="NCBI Taxonomy" id="1365924"/>
    <lineage>
        <taxon>Bacteria</taxon>
        <taxon>Bacillati</taxon>
        <taxon>Actinomycetota</taxon>
        <taxon>Actinomycetes</taxon>
        <taxon>Pseudonocardiales</taxon>
        <taxon>Pseudonocardiaceae</taxon>
        <taxon>Kibdelosporangium</taxon>
    </lineage>
</organism>
<evidence type="ECO:0008006" key="5">
    <source>
        <dbReference type="Google" id="ProtNLM"/>
    </source>
</evidence>
<accession>A0ABS4TRQ2</accession>
<reference evidence="3 4" key="1">
    <citation type="submission" date="2021-03" db="EMBL/GenBank/DDBJ databases">
        <title>Sequencing the genomes of 1000 actinobacteria strains.</title>
        <authorList>
            <person name="Klenk H.-P."/>
        </authorList>
    </citation>
    <scope>NUCLEOTIDE SEQUENCE [LARGE SCALE GENOMIC DNA]</scope>
    <source>
        <strain evidence="3 4">DSM 46670</strain>
    </source>
</reference>
<gene>
    <name evidence="3" type="ORF">JOF56_007467</name>
</gene>
<feature type="region of interest" description="Disordered" evidence="1">
    <location>
        <begin position="1"/>
        <end position="33"/>
    </location>
</feature>
<dbReference type="RefSeq" id="WP_209644076.1">
    <property type="nucleotide sequence ID" value="NZ_JAGINW010000001.1"/>
</dbReference>
<evidence type="ECO:0000256" key="2">
    <source>
        <dbReference type="SAM" id="Phobius"/>
    </source>
</evidence>
<sequence>MINAEGGSSVVMRTGGPPPVARRRRPVSRPLPGVGRKLLGRDEVVDRIGATLENGTPVQLVGARGSGKTVLLREIAVRAVATGRDVVFLTAAGMPVEDVVQELFQYCYDADDYRPEPDRLRRLMGSIQALVVVDDFEGSGEDLRTLLDAMPSCDLLIASSQRCAAEAWVAVEIAGLPHEAALELLTEELRRALRPEEGPSARELLEATMGHPGALIQTAAAIRAAGEVVGTTPAVLAAAVGARLSESARLALGVLSTLPGLGVSAQLLSALAGVAVDDRVLSELFETCLIAPDPLGYKASGELAELVTERAGTRASGAGLAERLVPWVRASSLQAVVDAAPVILRALRMAAAEGRHEAVRDLARAAAPVLGRTLRWGAWHELLTLGRTAAQRLGSAADEAYFAHELGVRRRALAVGAAVGVTVGAAVVVGATLGAAGGEAAAGTGAGKAVTGSKSAIAGKPLVIGGATAAVAAAIVAALALSGGPKPSGSPPGAAPNEAGVSSILEQPITPAPDGSSPSVAVVPNNEPQPHTDSGPPPTRDSFPVGQRSFGKTVHANGYAFKVNSVRAYRDSGTPRLDVDMLVTNELWSVPNPPPWPIVQQGGQAYQGVASQAESYPLGKAVPRRLDVDVEPTFTWDDAVLLFPLFGGRAEPASIPLGGKGKSVELAPRTVTFHKTGLQSGAVRLTMQSGLLRGDAALGADGEDNRNESLDMRGLDPGQAGLRVSFSFEGNPGPSGFHFGTDAFTLKLPNGRVLRPEHGPNVAVYPDSKSYSRLAIATQVDLPATGTYTLTMIDGDGPPDSLTFTVG</sequence>
<dbReference type="EMBL" id="JAGINW010000001">
    <property type="protein sequence ID" value="MBP2327082.1"/>
    <property type="molecule type" value="Genomic_DNA"/>
</dbReference>
<comment type="caution">
    <text evidence="3">The sequence shown here is derived from an EMBL/GenBank/DDBJ whole genome shotgun (WGS) entry which is preliminary data.</text>
</comment>
<evidence type="ECO:0000313" key="4">
    <source>
        <dbReference type="Proteomes" id="UP001519332"/>
    </source>
</evidence>
<keyword evidence="2" id="KW-0472">Membrane</keyword>
<proteinExistence type="predicted"/>
<dbReference type="SUPFAM" id="SSF52540">
    <property type="entry name" value="P-loop containing nucleoside triphosphate hydrolases"/>
    <property type="match status" value="1"/>
</dbReference>
<keyword evidence="4" id="KW-1185">Reference proteome</keyword>
<keyword evidence="2" id="KW-0812">Transmembrane</keyword>
<protein>
    <recommendedName>
        <fullName evidence="5">AAA+ ATPase domain-containing protein</fullName>
    </recommendedName>
</protein>
<name>A0ABS4TRQ2_9PSEU</name>
<feature type="transmembrane region" description="Helical" evidence="2">
    <location>
        <begin position="462"/>
        <end position="481"/>
    </location>
</feature>
<evidence type="ECO:0000313" key="3">
    <source>
        <dbReference type="EMBL" id="MBP2327082.1"/>
    </source>
</evidence>
<feature type="region of interest" description="Disordered" evidence="1">
    <location>
        <begin position="507"/>
        <end position="549"/>
    </location>
</feature>